<gene>
    <name evidence="14" type="primary">fliF</name>
    <name evidence="14" type="ORF">ACG04R_20075</name>
</gene>
<evidence type="ECO:0000256" key="4">
    <source>
        <dbReference type="ARBA" id="ARBA00022475"/>
    </source>
</evidence>
<proteinExistence type="inferred from homology"/>
<dbReference type="Proteomes" id="UP001606134">
    <property type="component" value="Unassembled WGS sequence"/>
</dbReference>
<dbReference type="InterPro" id="IPR043427">
    <property type="entry name" value="YscJ/FliF"/>
</dbReference>
<name>A0ABW7HGL1_9BURK</name>
<dbReference type="EMBL" id="JBIGIC010000010">
    <property type="protein sequence ID" value="MFG6488995.1"/>
    <property type="molecule type" value="Genomic_DNA"/>
</dbReference>
<dbReference type="PRINTS" id="PR01009">
    <property type="entry name" value="FLGMRINGFLIF"/>
</dbReference>
<evidence type="ECO:0000256" key="6">
    <source>
        <dbReference type="ARBA" id="ARBA00022989"/>
    </source>
</evidence>
<dbReference type="PIRSF" id="PIRSF004862">
    <property type="entry name" value="FliF"/>
    <property type="match status" value="1"/>
</dbReference>
<keyword evidence="8 9" id="KW-0975">Bacterial flagellum</keyword>
<dbReference type="InterPro" id="IPR045851">
    <property type="entry name" value="AMP-bd_C_sf"/>
</dbReference>
<evidence type="ECO:0000256" key="9">
    <source>
        <dbReference type="PIRNR" id="PIRNR004862"/>
    </source>
</evidence>
<dbReference type="NCBIfam" id="TIGR00206">
    <property type="entry name" value="fliF"/>
    <property type="match status" value="1"/>
</dbReference>
<dbReference type="PANTHER" id="PTHR30046">
    <property type="entry name" value="FLAGELLAR M-RING PROTEIN"/>
    <property type="match status" value="1"/>
</dbReference>
<accession>A0ABW7HGL1</accession>
<keyword evidence="5 11" id="KW-0812">Transmembrane</keyword>
<feature type="region of interest" description="Disordered" evidence="10">
    <location>
        <begin position="325"/>
        <end position="355"/>
    </location>
</feature>
<comment type="similarity">
    <text evidence="3 9">Belongs to the FliF family.</text>
</comment>
<keyword evidence="14" id="KW-0966">Cell projection</keyword>
<evidence type="ECO:0000256" key="8">
    <source>
        <dbReference type="ARBA" id="ARBA00023143"/>
    </source>
</evidence>
<feature type="domain" description="Flagellar M-ring N-terminal" evidence="12">
    <location>
        <begin position="64"/>
        <end position="239"/>
    </location>
</feature>
<feature type="transmembrane region" description="Helical" evidence="11">
    <location>
        <begin position="42"/>
        <end position="61"/>
    </location>
</feature>
<dbReference type="Gene3D" id="3.30.300.30">
    <property type="match status" value="1"/>
</dbReference>
<sequence length="570" mass="61433">MQTLPSTRTTEARLLPAPDWRQRAAELWRGRPSLTGDWVRKAWPVIGLALLGTLVVALLLWRDQANYKPLYGAHEQIPTADVLPVLDAEHVPYRLHPDSGQVLVPDGQLGRARMLLASKGVVARLPAGLELLDHNDPLGVSQFVQDVRFRRGLEGELAQSMMAIDAVAAARVHLALAKSSAFVVSSADKNSASVVLTLKPGRQLSNEQIAAAIQLVSGSVAGLDPQRVSLVDQQGHLLSARVDLSEGFDAAAANEPQRRVQDEVRANVRELLAPVLGDQNYRLSVTAEINNDRVQETREQYGNAPKVTSEAMRDEQDRQALALGVPGSLSNRPVSEAATAASGAQDGGATNRRNASTRQYAYDRNITQVKKSRGRLERLNVAVLLNDAAAPAGAPKWTPEQIAGIERVLRSGLGIDADRGDKLTLSAMSFPKPPVPPQWWEEHDTWIDVGGWAAYGLALLLGYLLIARPVLRMAQQAVAPRPAATPRAAEAAPTTLQTAEPALAAASEAQPAVAGPRTAVTPLLENYELPPPGSPVDVLVDHLKVLAGKEPERVAEVVKQWVQRKNGRSD</sequence>
<evidence type="ECO:0000313" key="15">
    <source>
        <dbReference type="Proteomes" id="UP001606134"/>
    </source>
</evidence>
<comment type="caution">
    <text evidence="14">The sequence shown here is derived from an EMBL/GenBank/DDBJ whole genome shotgun (WGS) entry which is preliminary data.</text>
</comment>
<evidence type="ECO:0000256" key="11">
    <source>
        <dbReference type="SAM" id="Phobius"/>
    </source>
</evidence>
<keyword evidence="7 11" id="KW-0472">Membrane</keyword>
<keyword evidence="4" id="KW-1003">Cell membrane</keyword>
<comment type="function">
    <text evidence="9">The M ring may be actively involved in energy transduction.</text>
</comment>
<evidence type="ECO:0000256" key="2">
    <source>
        <dbReference type="ARBA" id="ARBA00004651"/>
    </source>
</evidence>
<evidence type="ECO:0000256" key="3">
    <source>
        <dbReference type="ARBA" id="ARBA00007971"/>
    </source>
</evidence>
<dbReference type="Pfam" id="PF08345">
    <property type="entry name" value="YscJ_FliF_C"/>
    <property type="match status" value="1"/>
</dbReference>
<evidence type="ECO:0000256" key="1">
    <source>
        <dbReference type="ARBA" id="ARBA00004117"/>
    </source>
</evidence>
<evidence type="ECO:0000259" key="13">
    <source>
        <dbReference type="Pfam" id="PF08345"/>
    </source>
</evidence>
<evidence type="ECO:0000256" key="7">
    <source>
        <dbReference type="ARBA" id="ARBA00023136"/>
    </source>
</evidence>
<dbReference type="InterPro" id="IPR006182">
    <property type="entry name" value="FliF_N_dom"/>
</dbReference>
<keyword evidence="6 11" id="KW-1133">Transmembrane helix</keyword>
<protein>
    <recommendedName>
        <fullName evidence="9">Flagellar M-ring protein</fullName>
    </recommendedName>
</protein>
<feature type="domain" description="Flagellar M-ring C-terminal" evidence="13">
    <location>
        <begin position="272"/>
        <end position="430"/>
    </location>
</feature>
<keyword evidence="15" id="KW-1185">Reference proteome</keyword>
<evidence type="ECO:0000256" key="10">
    <source>
        <dbReference type="SAM" id="MobiDB-lite"/>
    </source>
</evidence>
<dbReference type="InterPro" id="IPR000067">
    <property type="entry name" value="FlgMring_FliF"/>
</dbReference>
<dbReference type="Pfam" id="PF01514">
    <property type="entry name" value="YscJ_FliF"/>
    <property type="match status" value="1"/>
</dbReference>
<evidence type="ECO:0000256" key="5">
    <source>
        <dbReference type="ARBA" id="ARBA00022692"/>
    </source>
</evidence>
<evidence type="ECO:0000259" key="12">
    <source>
        <dbReference type="Pfam" id="PF01514"/>
    </source>
</evidence>
<evidence type="ECO:0000313" key="14">
    <source>
        <dbReference type="EMBL" id="MFG6488995.1"/>
    </source>
</evidence>
<dbReference type="RefSeq" id="WP_394414950.1">
    <property type="nucleotide sequence ID" value="NZ_JBIGIC010000010.1"/>
</dbReference>
<organism evidence="14 15">
    <name type="scientific">Pelomonas candidula</name>
    <dbReference type="NCBI Taxonomy" id="3299025"/>
    <lineage>
        <taxon>Bacteria</taxon>
        <taxon>Pseudomonadati</taxon>
        <taxon>Pseudomonadota</taxon>
        <taxon>Betaproteobacteria</taxon>
        <taxon>Burkholderiales</taxon>
        <taxon>Sphaerotilaceae</taxon>
        <taxon>Roseateles</taxon>
    </lineage>
</organism>
<keyword evidence="14" id="KW-0282">Flagellum</keyword>
<dbReference type="PANTHER" id="PTHR30046:SF0">
    <property type="entry name" value="FLAGELLAR M-RING PROTEIN"/>
    <property type="match status" value="1"/>
</dbReference>
<dbReference type="InterPro" id="IPR013556">
    <property type="entry name" value="Flag_M-ring_C"/>
</dbReference>
<reference evidence="14 15" key="1">
    <citation type="submission" date="2024-08" db="EMBL/GenBank/DDBJ databases">
        <authorList>
            <person name="Lu H."/>
        </authorList>
    </citation>
    <scope>NUCLEOTIDE SEQUENCE [LARGE SCALE GENOMIC DNA]</scope>
    <source>
        <strain evidence="14 15">BYS78W</strain>
    </source>
</reference>
<comment type="subcellular location">
    <subcellularLocation>
        <location evidence="1 9">Bacterial flagellum basal body</location>
    </subcellularLocation>
    <subcellularLocation>
        <location evidence="2">Cell membrane</location>
        <topology evidence="2">Multi-pass membrane protein</topology>
    </subcellularLocation>
</comment>
<keyword evidence="14" id="KW-0969">Cilium</keyword>